<dbReference type="Gene3D" id="3.40.50.410">
    <property type="entry name" value="von Willebrand factor, type A domain"/>
    <property type="match status" value="1"/>
</dbReference>
<accession>A0AAD7B9A6</accession>
<dbReference type="InterPro" id="IPR011205">
    <property type="entry name" value="UCP015417_vWA"/>
</dbReference>
<keyword evidence="5" id="KW-1185">Reference proteome</keyword>
<feature type="domain" description="DUF7788" evidence="3">
    <location>
        <begin position="518"/>
        <end position="768"/>
    </location>
</feature>
<dbReference type="SUPFAM" id="SSF53300">
    <property type="entry name" value="vWA-like"/>
    <property type="match status" value="1"/>
</dbReference>
<dbReference type="PANTHER" id="PTHR31373">
    <property type="entry name" value="OS06G0652100 PROTEIN"/>
    <property type="match status" value="1"/>
</dbReference>
<gene>
    <name evidence="4" type="ORF">FB45DRAFT_842574</name>
</gene>
<dbReference type="EMBL" id="JARKIF010000027">
    <property type="protein sequence ID" value="KAJ7614036.1"/>
    <property type="molecule type" value="Genomic_DNA"/>
</dbReference>
<dbReference type="Proteomes" id="UP001221142">
    <property type="component" value="Unassembled WGS sequence"/>
</dbReference>
<dbReference type="Pfam" id="PF11443">
    <property type="entry name" value="DUF2828"/>
    <property type="match status" value="1"/>
</dbReference>
<name>A0AAD7B9A6_9AGAR</name>
<reference evidence="4" key="1">
    <citation type="submission" date="2023-03" db="EMBL/GenBank/DDBJ databases">
        <title>Massive genome expansion in bonnet fungi (Mycena s.s.) driven by repeated elements and novel gene families across ecological guilds.</title>
        <authorList>
            <consortium name="Lawrence Berkeley National Laboratory"/>
            <person name="Harder C.B."/>
            <person name="Miyauchi S."/>
            <person name="Viragh M."/>
            <person name="Kuo A."/>
            <person name="Thoen E."/>
            <person name="Andreopoulos B."/>
            <person name="Lu D."/>
            <person name="Skrede I."/>
            <person name="Drula E."/>
            <person name="Henrissat B."/>
            <person name="Morin E."/>
            <person name="Kohler A."/>
            <person name="Barry K."/>
            <person name="LaButti K."/>
            <person name="Morin E."/>
            <person name="Salamov A."/>
            <person name="Lipzen A."/>
            <person name="Mereny Z."/>
            <person name="Hegedus B."/>
            <person name="Baldrian P."/>
            <person name="Stursova M."/>
            <person name="Weitz H."/>
            <person name="Taylor A."/>
            <person name="Grigoriev I.V."/>
            <person name="Nagy L.G."/>
            <person name="Martin F."/>
            <person name="Kauserud H."/>
        </authorList>
    </citation>
    <scope>NUCLEOTIDE SEQUENCE</scope>
    <source>
        <strain evidence="4">9284</strain>
    </source>
</reference>
<dbReference type="InterPro" id="IPR056690">
    <property type="entry name" value="DUF7788"/>
</dbReference>
<dbReference type="Pfam" id="PF25043">
    <property type="entry name" value="DUF7788"/>
    <property type="match status" value="1"/>
</dbReference>
<dbReference type="InterPro" id="IPR058580">
    <property type="entry name" value="DUF2828"/>
</dbReference>
<evidence type="ECO:0000313" key="4">
    <source>
        <dbReference type="EMBL" id="KAJ7614036.1"/>
    </source>
</evidence>
<evidence type="ECO:0000313" key="5">
    <source>
        <dbReference type="Proteomes" id="UP001221142"/>
    </source>
</evidence>
<dbReference type="InterPro" id="IPR036465">
    <property type="entry name" value="vWFA_dom_sf"/>
</dbReference>
<sequence length="781" mass="87689">MIGGSQASNFARALRRPTLLPSTLFSGVRFAPSTRCFRHTSARDARPVSRTRSSQNPLLPELPELFDPNFLDALIPPSPDVKAARVQVDASASNPMMDALHTFSHRTLTENGAQAYDSTLSSTLDVFNFLTHFTFGEQIGQRLDKAWAEDPAMTLKIIWNLRSIHEGKGEKEAFYRAFGWLYDKHPRTAITNLPLLVTPVCEKPGQTYGLAHGYWKDLLNILALVTVDELSNITRPAVFLHNKGKPKPKRRQRRNHPSPPRLEIDLKPVIKAMRSAVGVANHARLHQKLAEPKYRALYVAVARLFSERLLADWSLWKSGDQAVLRDISLAPKWAPSPLGTHDRHSNISTAIARLVYHHGTALELPSATFPSALKDLSLDTPEATDILRSYYRRWVLTPLRAATRVTETLMSANRWKDISYSGVSSVCMKNNKGHFFRHDPEGFQKYLISVEKGKRSITGATLKPHELIGELVSIQAESSPYPELQEHREAQAAMQRRVIEAQWNSLVQNLREAGTIDNAIAVCDVSGSMGYLHHYDPKNVLPIFPSVSLSLLLAQLAKPPFNSGFITFSQDPEFVRLDSSKGLAEVVEDMVHSSWGMNTDLNAVFMKLILPLAVKNKVKPEDMIKRVFVFSDMQFDSCVVHRGPRRPKSSRDLYVIDEDYSRPEMDSELSWESNYDRIDKAFEEHGYEVPEIVFWNLGAQGTVEVEKDRKGVAMMSGFSPAMLKVFMGQAEVAEVEAQGEGEDGNGEEKGMKKRTKTEFTPLNVMKLALEKECYAGLVVVD</sequence>
<evidence type="ECO:0000256" key="1">
    <source>
        <dbReference type="SAM" id="MobiDB-lite"/>
    </source>
</evidence>
<evidence type="ECO:0000259" key="2">
    <source>
        <dbReference type="Pfam" id="PF11443"/>
    </source>
</evidence>
<dbReference type="PIRSF" id="PIRSF015417">
    <property type="entry name" value="T31B5_30_vWA"/>
    <property type="match status" value="1"/>
</dbReference>
<comment type="caution">
    <text evidence="4">The sequence shown here is derived from an EMBL/GenBank/DDBJ whole genome shotgun (WGS) entry which is preliminary data.</text>
</comment>
<dbReference type="PANTHER" id="PTHR31373:SF27">
    <property type="entry name" value="TROVE DOMAIN-CONTAINING PROTEIN"/>
    <property type="match status" value="1"/>
</dbReference>
<feature type="domain" description="DUF2828" evidence="2">
    <location>
        <begin position="109"/>
        <end position="516"/>
    </location>
</feature>
<organism evidence="4 5">
    <name type="scientific">Roridomyces roridus</name>
    <dbReference type="NCBI Taxonomy" id="1738132"/>
    <lineage>
        <taxon>Eukaryota</taxon>
        <taxon>Fungi</taxon>
        <taxon>Dikarya</taxon>
        <taxon>Basidiomycota</taxon>
        <taxon>Agaricomycotina</taxon>
        <taxon>Agaricomycetes</taxon>
        <taxon>Agaricomycetidae</taxon>
        <taxon>Agaricales</taxon>
        <taxon>Marasmiineae</taxon>
        <taxon>Mycenaceae</taxon>
        <taxon>Roridomyces</taxon>
    </lineage>
</organism>
<protein>
    <submittedName>
        <fullName evidence="4">Uncharacterized protein</fullName>
    </submittedName>
</protein>
<evidence type="ECO:0000259" key="3">
    <source>
        <dbReference type="Pfam" id="PF25043"/>
    </source>
</evidence>
<proteinExistence type="predicted"/>
<feature type="compositionally biased region" description="Basic residues" evidence="1">
    <location>
        <begin position="242"/>
        <end position="256"/>
    </location>
</feature>
<dbReference type="AlphaFoldDB" id="A0AAD7B9A6"/>
<feature type="region of interest" description="Disordered" evidence="1">
    <location>
        <begin position="241"/>
        <end position="262"/>
    </location>
</feature>